<gene>
    <name evidence="1" type="ORF">SDC9_109205</name>
</gene>
<proteinExistence type="predicted"/>
<accession>A0A645BA36</accession>
<dbReference type="EMBL" id="VSSQ01018815">
    <property type="protein sequence ID" value="MPM62339.1"/>
    <property type="molecule type" value="Genomic_DNA"/>
</dbReference>
<evidence type="ECO:0000313" key="1">
    <source>
        <dbReference type="EMBL" id="MPM62339.1"/>
    </source>
</evidence>
<name>A0A645BA36_9ZZZZ</name>
<comment type="caution">
    <text evidence="1">The sequence shown here is derived from an EMBL/GenBank/DDBJ whole genome shotgun (WGS) entry which is preliminary data.</text>
</comment>
<protein>
    <submittedName>
        <fullName evidence="1">Uncharacterized protein</fullName>
    </submittedName>
</protein>
<sequence length="76" mass="8725">MQVITIRYYCLCGTLATKQTPYFQSNSEIGRFAFQLKTVSSFSLKPPIFLGLEHVTRSNTHIGYLPSLEQPKRGWK</sequence>
<reference evidence="1" key="1">
    <citation type="submission" date="2019-08" db="EMBL/GenBank/DDBJ databases">
        <authorList>
            <person name="Kucharzyk K."/>
            <person name="Murdoch R.W."/>
            <person name="Higgins S."/>
            <person name="Loffler F."/>
        </authorList>
    </citation>
    <scope>NUCLEOTIDE SEQUENCE</scope>
</reference>
<organism evidence="1">
    <name type="scientific">bioreactor metagenome</name>
    <dbReference type="NCBI Taxonomy" id="1076179"/>
    <lineage>
        <taxon>unclassified sequences</taxon>
        <taxon>metagenomes</taxon>
        <taxon>ecological metagenomes</taxon>
    </lineage>
</organism>
<dbReference type="AlphaFoldDB" id="A0A645BA36"/>